<proteinExistence type="predicted"/>
<feature type="non-terminal residue" evidence="1">
    <location>
        <position position="49"/>
    </location>
</feature>
<evidence type="ECO:0000313" key="2">
    <source>
        <dbReference type="Proteomes" id="UP000194236"/>
    </source>
</evidence>
<dbReference type="AlphaFoldDB" id="A0A1Y3AXR0"/>
<accession>A0A1Y3AXR0</accession>
<comment type="caution">
    <text evidence="1">The sequence shown here is derived from an EMBL/GenBank/DDBJ whole genome shotgun (WGS) entry which is preliminary data.</text>
</comment>
<protein>
    <submittedName>
        <fullName evidence="1">Uncharacterized protein</fullName>
    </submittedName>
</protein>
<name>A0A1Y3AXR0_EURMA</name>
<sequence length="49" mass="5343">MTVMVINMNSVFAQKGRTYVNSGLSPGRKAFAKSPIRPLVPPPRISQTV</sequence>
<dbReference type="EMBL" id="MUJZ01052328">
    <property type="protein sequence ID" value="OTF73282.1"/>
    <property type="molecule type" value="Genomic_DNA"/>
</dbReference>
<reference evidence="1 2" key="1">
    <citation type="submission" date="2017-03" db="EMBL/GenBank/DDBJ databases">
        <title>Genome Survey of Euroglyphus maynei.</title>
        <authorList>
            <person name="Arlian L.G."/>
            <person name="Morgan M.S."/>
            <person name="Rider S.D."/>
        </authorList>
    </citation>
    <scope>NUCLEOTIDE SEQUENCE [LARGE SCALE GENOMIC DNA]</scope>
    <source>
        <strain evidence="1">Arlian Lab</strain>
        <tissue evidence="1">Whole body</tissue>
    </source>
</reference>
<keyword evidence="2" id="KW-1185">Reference proteome</keyword>
<evidence type="ECO:0000313" key="1">
    <source>
        <dbReference type="EMBL" id="OTF73282.1"/>
    </source>
</evidence>
<gene>
    <name evidence="1" type="ORF">BLA29_015272</name>
</gene>
<dbReference type="Proteomes" id="UP000194236">
    <property type="component" value="Unassembled WGS sequence"/>
</dbReference>
<organism evidence="1 2">
    <name type="scientific">Euroglyphus maynei</name>
    <name type="common">Mayne's house dust mite</name>
    <dbReference type="NCBI Taxonomy" id="6958"/>
    <lineage>
        <taxon>Eukaryota</taxon>
        <taxon>Metazoa</taxon>
        <taxon>Ecdysozoa</taxon>
        <taxon>Arthropoda</taxon>
        <taxon>Chelicerata</taxon>
        <taxon>Arachnida</taxon>
        <taxon>Acari</taxon>
        <taxon>Acariformes</taxon>
        <taxon>Sarcoptiformes</taxon>
        <taxon>Astigmata</taxon>
        <taxon>Psoroptidia</taxon>
        <taxon>Analgoidea</taxon>
        <taxon>Pyroglyphidae</taxon>
        <taxon>Pyroglyphinae</taxon>
        <taxon>Euroglyphus</taxon>
    </lineage>
</organism>